<proteinExistence type="predicted"/>
<reference evidence="1" key="1">
    <citation type="submission" date="2022-08" db="EMBL/GenBank/DDBJ databases">
        <title>Complete genome sequence of Mycoplasma cottewii type strain VIS.</title>
        <authorList>
            <person name="Spergser J."/>
        </authorList>
    </citation>
    <scope>NUCLEOTIDE SEQUENCE</scope>
    <source>
        <strain evidence="1">VIS</strain>
    </source>
</reference>
<keyword evidence="2" id="KW-1185">Reference proteome</keyword>
<evidence type="ECO:0000313" key="2">
    <source>
        <dbReference type="Proteomes" id="UP001059819"/>
    </source>
</evidence>
<evidence type="ECO:0000313" key="1">
    <source>
        <dbReference type="EMBL" id="UWD34627.1"/>
    </source>
</evidence>
<dbReference type="Gene3D" id="3.40.390.10">
    <property type="entry name" value="Collagenase (Catalytic Domain)"/>
    <property type="match status" value="1"/>
</dbReference>
<gene>
    <name evidence="1" type="ORF">NX779_02300</name>
</gene>
<protein>
    <submittedName>
        <fullName evidence="1">Uncharacterized protein</fullName>
    </submittedName>
</protein>
<dbReference type="Proteomes" id="UP001059819">
    <property type="component" value="Chromosome"/>
</dbReference>
<name>A0ABY5TVF8_9MOLU</name>
<dbReference type="EMBL" id="CP103424">
    <property type="protein sequence ID" value="UWD34627.1"/>
    <property type="molecule type" value="Genomic_DNA"/>
</dbReference>
<sequence length="498" mass="58619">MRKISRYLWILIALIVAVFASEIYLNKPDNEPRLTNVNDYHTKYNRKYGLMWAGHALRYYLYRNSSAFDKDNIAYEDFIKSIEKETLHSTSLVQHQDFKYSLISSVMVTSEYGSTSAQEFFAESFSKYVSSNENQKNLTWYLLDHFFSKTFIELKDNFSGGILVKDKWDKIKKIIDLDSKEVHEDIKYDINLEPKKQNLTPADLGYNIRTQNTTYIYGFFNVNYMIDTITNLGRQIFSPNFRFNINSINRIGTTKFDNFRKKLMSSTLYNPYKNRQKTIKNDHNRFKNIDELDQYWLKTSKFKTNNGEEKSSIQIKKNLDELYKYSLNEIRIKFKKEDLYNEALKLFNTIYKITGDDFKKIFINLILTNDKQIQGIGDSSGVNGITSTQSLTDETTTIFSFVIIRNESFEKEMNQHQFNLSWFSSNNRFQTLHHEFGHVLDAYLSKQKRLKGFSSVDYKQTQQAELYEGSTPVKDVYALVEKNKTTALRRMCACKCCC</sequence>
<dbReference type="InterPro" id="IPR024079">
    <property type="entry name" value="MetalloPept_cat_dom_sf"/>
</dbReference>
<accession>A0ABY5TVF8</accession>
<dbReference type="RefSeq" id="WP_259429817.1">
    <property type="nucleotide sequence ID" value="NZ_CP103424.1"/>
</dbReference>
<organism evidence="1 2">
    <name type="scientific">Mycoplasma cottewii</name>
    <dbReference type="NCBI Taxonomy" id="51364"/>
    <lineage>
        <taxon>Bacteria</taxon>
        <taxon>Bacillati</taxon>
        <taxon>Mycoplasmatota</taxon>
        <taxon>Mollicutes</taxon>
        <taxon>Mycoplasmataceae</taxon>
        <taxon>Mycoplasma</taxon>
    </lineage>
</organism>